<accession>A0A5E6RLT4</accession>
<evidence type="ECO:0000313" key="2">
    <source>
        <dbReference type="Proteomes" id="UP000399692"/>
    </source>
</evidence>
<dbReference type="Proteomes" id="UP000399692">
    <property type="component" value="Unassembled WGS sequence"/>
</dbReference>
<reference evidence="1 2" key="1">
    <citation type="submission" date="2019-09" db="EMBL/GenBank/DDBJ databases">
        <authorList>
            <person name="Chandra G."/>
            <person name="Truman W A."/>
        </authorList>
    </citation>
    <scope>NUCLEOTIDE SEQUENCE [LARGE SCALE GENOMIC DNA]</scope>
    <source>
        <strain evidence="1">PS631</strain>
    </source>
</reference>
<proteinExistence type="predicted"/>
<name>A0A5E6RLT4_PSEFL</name>
<dbReference type="EMBL" id="CABVHF010000003">
    <property type="protein sequence ID" value="VVM69216.1"/>
    <property type="molecule type" value="Genomic_DNA"/>
</dbReference>
<organism evidence="1 2">
    <name type="scientific">Pseudomonas fluorescens</name>
    <dbReference type="NCBI Taxonomy" id="294"/>
    <lineage>
        <taxon>Bacteria</taxon>
        <taxon>Pseudomonadati</taxon>
        <taxon>Pseudomonadota</taxon>
        <taxon>Gammaproteobacteria</taxon>
        <taxon>Pseudomonadales</taxon>
        <taxon>Pseudomonadaceae</taxon>
        <taxon>Pseudomonas</taxon>
    </lineage>
</organism>
<dbReference type="RefSeq" id="WP_224786401.1">
    <property type="nucleotide sequence ID" value="NZ_CABVHF010000003.1"/>
</dbReference>
<dbReference type="AlphaFoldDB" id="A0A5E6RLT4"/>
<gene>
    <name evidence="1" type="ORF">PS631_01715</name>
</gene>
<evidence type="ECO:0000313" key="1">
    <source>
        <dbReference type="EMBL" id="VVM69216.1"/>
    </source>
</evidence>
<sequence length="540" mass="60265">MELVKRAGTAAGAGEQSDWLTWYVQQTGHQPHYSSVLEELASTQTERRSIIQGFLEPSEQDLQDGLKIPTAAHTAIAAMVKAGHIRVIMTTNFDRLMESSLRNIGIEPTVVSSVDSLIGAEPLVHSSCYILKIHGDYKDARIFNSDCELSNYPEPMNALLDRIIDEFGLIVAGWSGEWDHALRSAFMRAPARRYPTFWLSHAQPVSRGQELIHHRRAVVAFGDADSFFTGLRFKLETLQEAKQTDAMGLELTLAMAKRFMAKPEYRIRLDDLISAETRHALDQVAKLLGTGEPTPCPPFPDLVGSREAAAEPLARLGTILGRWGCGGEVDSMIEAIKSMYRVGQSYPRGSFHWQALNNYPAALVFYGYGLGLTRAGRWQDLHRLLNTLLVHEHYAERIGAVLAPFFFESDCAQGWAELAKPGSESPLCDRLVEVLLPRWASTFAGVQDPAVIYEHFEMACILSKVSLAEISRSELKEKLKMGNFHYLILGRLKWNGHSRSRLAVELSLDEYSVPLLNAGFANGDREYLATFVEGLEQPMQ</sequence>
<dbReference type="Gene3D" id="3.40.50.1220">
    <property type="entry name" value="TPP-binding domain"/>
    <property type="match status" value="1"/>
</dbReference>
<dbReference type="SUPFAM" id="SSF52467">
    <property type="entry name" value="DHS-like NAD/FAD-binding domain"/>
    <property type="match status" value="1"/>
</dbReference>
<protein>
    <submittedName>
        <fullName evidence="1">Uncharacterized protein</fullName>
    </submittedName>
</protein>
<dbReference type="Pfam" id="PF13289">
    <property type="entry name" value="SIR2_2"/>
    <property type="match status" value="1"/>
</dbReference>
<dbReference type="InterPro" id="IPR029035">
    <property type="entry name" value="DHS-like_NAD/FAD-binding_dom"/>
</dbReference>